<feature type="compositionally biased region" description="Basic and acidic residues" evidence="1">
    <location>
        <begin position="53"/>
        <end position="85"/>
    </location>
</feature>
<accession>A0A1M5UAR6</accession>
<keyword evidence="2" id="KW-0472">Membrane</keyword>
<sequence length="203" mass="22464">MLTKKQERMVLIVGIALIIVLSVGLVKLNLKYAQENEVADNEDIEDESIDIEEEKKEIKVPPIEPSKKDKDVEPKYKEEVKEIDGNKVLVKPTPTPKEDEKLPEGMEKPKTEPKPTNPPKPVNTETADKKDNKTTKDKNSDKPPTYKEEEKPKVVNGGTGEDGVLRDLKGNPTGLKPATNVEEVNGSDLGEPGDPEMGQGDKF</sequence>
<reference evidence="3 4" key="1">
    <citation type="submission" date="2016-11" db="EMBL/GenBank/DDBJ databases">
        <authorList>
            <person name="Jaros S."/>
            <person name="Januszkiewicz K."/>
            <person name="Wedrychowicz H."/>
        </authorList>
    </citation>
    <scope>NUCLEOTIDE SEQUENCE [LARGE SCALE GENOMIC DNA]</scope>
    <source>
        <strain evidence="3 4">DSM 13106</strain>
    </source>
</reference>
<keyword evidence="2" id="KW-0812">Transmembrane</keyword>
<evidence type="ECO:0000313" key="3">
    <source>
        <dbReference type="EMBL" id="SHH59783.1"/>
    </source>
</evidence>
<dbReference type="Proteomes" id="UP000184389">
    <property type="component" value="Unassembled WGS sequence"/>
</dbReference>
<evidence type="ECO:0000256" key="2">
    <source>
        <dbReference type="SAM" id="Phobius"/>
    </source>
</evidence>
<protein>
    <submittedName>
        <fullName evidence="3">Uncharacterized protein</fullName>
    </submittedName>
</protein>
<name>A0A1M5UAR6_9FIRM</name>
<proteinExistence type="predicted"/>
<evidence type="ECO:0000256" key="1">
    <source>
        <dbReference type="SAM" id="MobiDB-lite"/>
    </source>
</evidence>
<keyword evidence="4" id="KW-1185">Reference proteome</keyword>
<dbReference type="STRING" id="1123281.SAMN02745180_00573"/>
<dbReference type="AlphaFoldDB" id="A0A1M5UAR6"/>
<feature type="compositionally biased region" description="Basic and acidic residues" evidence="1">
    <location>
        <begin position="96"/>
        <end position="113"/>
    </location>
</feature>
<dbReference type="RefSeq" id="WP_072743157.1">
    <property type="nucleotide sequence ID" value="NZ_FQXR01000003.1"/>
</dbReference>
<dbReference type="OrthoDB" id="10018147at2"/>
<gene>
    <name evidence="3" type="ORF">SAMN02745180_00573</name>
</gene>
<feature type="compositionally biased region" description="Acidic residues" evidence="1">
    <location>
        <begin position="37"/>
        <end position="52"/>
    </location>
</feature>
<keyword evidence="2" id="KW-1133">Transmembrane helix</keyword>
<organism evidence="3 4">
    <name type="scientific">Sporanaerobacter acetigenes DSM 13106</name>
    <dbReference type="NCBI Taxonomy" id="1123281"/>
    <lineage>
        <taxon>Bacteria</taxon>
        <taxon>Bacillati</taxon>
        <taxon>Bacillota</taxon>
        <taxon>Tissierellia</taxon>
        <taxon>Tissierellales</taxon>
        <taxon>Sporanaerobacteraceae</taxon>
        <taxon>Sporanaerobacter</taxon>
    </lineage>
</organism>
<feature type="region of interest" description="Disordered" evidence="1">
    <location>
        <begin position="37"/>
        <end position="203"/>
    </location>
</feature>
<dbReference type="EMBL" id="FQXR01000003">
    <property type="protein sequence ID" value="SHH59783.1"/>
    <property type="molecule type" value="Genomic_DNA"/>
</dbReference>
<evidence type="ECO:0000313" key="4">
    <source>
        <dbReference type="Proteomes" id="UP000184389"/>
    </source>
</evidence>
<feature type="compositionally biased region" description="Basic and acidic residues" evidence="1">
    <location>
        <begin position="126"/>
        <end position="153"/>
    </location>
</feature>
<feature type="transmembrane region" description="Helical" evidence="2">
    <location>
        <begin position="9"/>
        <end position="28"/>
    </location>
</feature>